<evidence type="ECO:0000256" key="10">
    <source>
        <dbReference type="ARBA" id="ARBA00023268"/>
    </source>
</evidence>
<evidence type="ECO:0000256" key="4">
    <source>
        <dbReference type="ARBA" id="ARBA00011738"/>
    </source>
</evidence>
<comment type="pathway">
    <text evidence="16">Nucleotide-sugar biosynthesis; ADP-L-glycero-beta-D-manno-heptose biosynthesis; ADP-L-glycero-beta-D-manno-heptose from D-glycero-beta-D-manno-heptose 7-phosphate: step 3/4.</text>
</comment>
<dbReference type="AlphaFoldDB" id="A0A0G3BRL5"/>
<keyword evidence="8 16" id="KW-0418">Kinase</keyword>
<evidence type="ECO:0000256" key="9">
    <source>
        <dbReference type="ARBA" id="ARBA00022840"/>
    </source>
</evidence>
<evidence type="ECO:0000256" key="8">
    <source>
        <dbReference type="ARBA" id="ARBA00022777"/>
    </source>
</evidence>
<dbReference type="Gene3D" id="3.40.50.620">
    <property type="entry name" value="HUPs"/>
    <property type="match status" value="1"/>
</dbReference>
<dbReference type="PATRIC" id="fig|413882.6.peg.4105"/>
<comment type="similarity">
    <text evidence="15 16">In the C-terminal section; belongs to the cytidylyltransferase family.</text>
</comment>
<dbReference type="InterPro" id="IPR023030">
    <property type="entry name" value="Bifunc_HldE"/>
</dbReference>
<dbReference type="InterPro" id="IPR014729">
    <property type="entry name" value="Rossmann-like_a/b/a_fold"/>
</dbReference>
<dbReference type="GO" id="GO:0009244">
    <property type="term" value="P:lipopolysaccharide core region biosynthetic process"/>
    <property type="evidence" value="ECO:0007669"/>
    <property type="project" value="UniProtKB-UniPathway"/>
</dbReference>
<dbReference type="GO" id="GO:0033786">
    <property type="term" value="F:heptose-1-phosphate adenylyltransferase activity"/>
    <property type="evidence" value="ECO:0007669"/>
    <property type="project" value="UniProtKB-UniRule"/>
</dbReference>
<dbReference type="EC" id="2.7.7.70" evidence="16"/>
<dbReference type="RefSeq" id="WP_047195952.1">
    <property type="nucleotide sequence ID" value="NZ_CP011371.1"/>
</dbReference>
<organism evidence="19 20">
    <name type="scientific">Caldimonas brevitalea</name>
    <dbReference type="NCBI Taxonomy" id="413882"/>
    <lineage>
        <taxon>Bacteria</taxon>
        <taxon>Pseudomonadati</taxon>
        <taxon>Pseudomonadota</taxon>
        <taxon>Betaproteobacteria</taxon>
        <taxon>Burkholderiales</taxon>
        <taxon>Sphaerotilaceae</taxon>
        <taxon>Caldimonas</taxon>
    </lineage>
</organism>
<keyword evidence="9 16" id="KW-0067">ATP-binding</keyword>
<evidence type="ECO:0000256" key="14">
    <source>
        <dbReference type="ARBA" id="ARBA00060955"/>
    </source>
</evidence>
<dbReference type="SUPFAM" id="SSF53613">
    <property type="entry name" value="Ribokinase-like"/>
    <property type="match status" value="1"/>
</dbReference>
<evidence type="ECO:0000256" key="7">
    <source>
        <dbReference type="ARBA" id="ARBA00022741"/>
    </source>
</evidence>
<dbReference type="NCBIfam" id="NF008454">
    <property type="entry name" value="PRK11316.1"/>
    <property type="match status" value="1"/>
</dbReference>
<evidence type="ECO:0000313" key="19">
    <source>
        <dbReference type="EMBL" id="AKJ30623.1"/>
    </source>
</evidence>
<dbReference type="EC" id="2.7.1.167" evidence="16"/>
<dbReference type="CDD" id="cd01172">
    <property type="entry name" value="RfaE_like"/>
    <property type="match status" value="1"/>
</dbReference>
<evidence type="ECO:0000256" key="15">
    <source>
        <dbReference type="ARBA" id="ARBA00061122"/>
    </source>
</evidence>
<gene>
    <name evidence="19" type="primary">gmhC</name>
    <name evidence="16" type="synonym">hldE</name>
    <name evidence="19" type="ORF">AAW51_3932</name>
</gene>
<keyword evidence="20" id="KW-1185">Reference proteome</keyword>
<evidence type="ECO:0000256" key="11">
    <source>
        <dbReference type="ARBA" id="ARBA00023277"/>
    </source>
</evidence>
<protein>
    <recommendedName>
        <fullName evidence="16">Bifunctional protein HldE</fullName>
    </recommendedName>
    <domain>
        <recommendedName>
            <fullName evidence="16">D-beta-D-heptose 7-phosphate kinase</fullName>
            <ecNumber evidence="16">2.7.1.167</ecNumber>
        </recommendedName>
        <alternativeName>
            <fullName evidence="16">D-beta-D-heptose 7-phosphotransferase</fullName>
        </alternativeName>
        <alternativeName>
            <fullName evidence="16">D-glycero-beta-D-manno-heptose-7-phosphate kinase</fullName>
        </alternativeName>
    </domain>
    <domain>
        <recommendedName>
            <fullName evidence="16">D-beta-D-heptose 1-phosphate adenylyltransferase</fullName>
            <ecNumber evidence="16">2.7.7.70</ecNumber>
        </recommendedName>
        <alternativeName>
            <fullName evidence="16">D-glycero-beta-D-manno-heptose 1-phosphate adenylyltransferase</fullName>
        </alternativeName>
    </domain>
</protein>
<dbReference type="STRING" id="413882.AAW51_3932"/>
<dbReference type="UniPathway" id="UPA00356">
    <property type="reaction ID" value="UER00437"/>
</dbReference>
<dbReference type="NCBIfam" id="TIGR02199">
    <property type="entry name" value="rfaE_dom_II"/>
    <property type="match status" value="1"/>
</dbReference>
<sequence>MRIPDFSKHRLLVAGDVILDRYWSGSTTRISPEAPVPVVNIRRSEQRAGGAANVALGLAALGAPVCLLSRVGEDEPATILREVLETGGVRCELEADPALTTITKLRVVSIHQQMIRLDFENPPAPAAAVRLASFQRQLADADAVVLSDYGKGALLQVQELIQAARAAGKPVLVDPKQADLGVYRDASVITPNRGEFERAVGPCRSEQELIDKGLALLEQMGWEALVITRSEEGMTLLEKGRPPLNIPAQAQEVYDVTGAGDTVISVLAAARAAGQSWANAVWLANLAAGIAVGKLGTATVSLQELRSAVEKQLRPTSTHGVVSEAELLVQVQEARRRGERVVMTNGCFDILHPGHVNYLAEARRLGDRLVVAVNDDASVQRLKGPTRPIVPAEDRMAVLAGLASVDWVVPFSEDTPERLIDSVAPDVLVKGGDYQVEQIAGHRGVLARGGEVRVLPFVDGRSTSAIVQRILEAGQ</sequence>
<keyword evidence="10 16" id="KW-0511">Multifunctional enzyme</keyword>
<evidence type="ECO:0000313" key="20">
    <source>
        <dbReference type="Proteomes" id="UP000035352"/>
    </source>
</evidence>
<evidence type="ECO:0000256" key="5">
    <source>
        <dbReference type="ARBA" id="ARBA00022679"/>
    </source>
</evidence>
<dbReference type="HAMAP" id="MF_01603">
    <property type="entry name" value="HldE"/>
    <property type="match status" value="1"/>
</dbReference>
<dbReference type="GO" id="GO:0033785">
    <property type="term" value="F:heptose 7-phosphate kinase activity"/>
    <property type="evidence" value="ECO:0007669"/>
    <property type="project" value="UniProtKB-UniRule"/>
</dbReference>
<accession>A0A0G3BRL5</accession>
<dbReference type="InterPro" id="IPR029056">
    <property type="entry name" value="Ribokinase-like"/>
</dbReference>
<comment type="pathway">
    <text evidence="16">Nucleotide-sugar biosynthesis; ADP-L-glycero-beta-D-manno-heptose biosynthesis; ADP-L-glycero-beta-D-manno-heptose from D-glycero-beta-D-manno-heptose 7-phosphate: step 1/4.</text>
</comment>
<dbReference type="PANTHER" id="PTHR46969">
    <property type="entry name" value="BIFUNCTIONAL PROTEIN HLDE"/>
    <property type="match status" value="1"/>
</dbReference>
<dbReference type="GO" id="GO:0005524">
    <property type="term" value="F:ATP binding"/>
    <property type="evidence" value="ECO:0007669"/>
    <property type="project" value="UniProtKB-UniRule"/>
</dbReference>
<comment type="catalytic activity">
    <reaction evidence="12 16">
        <text>D-glycero-beta-D-manno-heptose 1-phosphate + ATP + H(+) = ADP-D-glycero-beta-D-manno-heptose + diphosphate</text>
        <dbReference type="Rhea" id="RHEA:27465"/>
        <dbReference type="ChEBI" id="CHEBI:15378"/>
        <dbReference type="ChEBI" id="CHEBI:30616"/>
        <dbReference type="ChEBI" id="CHEBI:33019"/>
        <dbReference type="ChEBI" id="CHEBI:59967"/>
        <dbReference type="ChEBI" id="CHEBI:61593"/>
        <dbReference type="EC" id="2.7.7.70"/>
    </reaction>
</comment>
<reference evidence="19 20" key="1">
    <citation type="submission" date="2015-05" db="EMBL/GenBank/DDBJ databases">
        <authorList>
            <person name="Tang B."/>
            <person name="Yu Y."/>
        </authorList>
    </citation>
    <scope>NUCLEOTIDE SEQUENCE [LARGE SCALE GENOMIC DNA]</scope>
    <source>
        <strain evidence="19 20">DSM 7029</strain>
    </source>
</reference>
<dbReference type="Pfam" id="PF01467">
    <property type="entry name" value="CTP_transf_like"/>
    <property type="match status" value="1"/>
</dbReference>
<dbReference type="PANTHER" id="PTHR46969:SF1">
    <property type="entry name" value="BIFUNCTIONAL PROTEIN HLDE"/>
    <property type="match status" value="1"/>
</dbReference>
<dbReference type="GO" id="GO:0005829">
    <property type="term" value="C:cytosol"/>
    <property type="evidence" value="ECO:0007669"/>
    <property type="project" value="TreeGrafter"/>
</dbReference>
<dbReference type="InterPro" id="IPR011913">
    <property type="entry name" value="RfaE_dom_I"/>
</dbReference>
<dbReference type="Pfam" id="PF00294">
    <property type="entry name" value="PfkB"/>
    <property type="match status" value="1"/>
</dbReference>
<dbReference type="UniPathway" id="UPA00958"/>
<evidence type="ECO:0000256" key="2">
    <source>
        <dbReference type="ARBA" id="ARBA00003753"/>
    </source>
</evidence>
<dbReference type="InterPro" id="IPR004821">
    <property type="entry name" value="Cyt_trans-like"/>
</dbReference>
<evidence type="ECO:0000259" key="17">
    <source>
        <dbReference type="Pfam" id="PF00294"/>
    </source>
</evidence>
<dbReference type="OrthoDB" id="9802794at2"/>
<evidence type="ECO:0000256" key="1">
    <source>
        <dbReference type="ARBA" id="ARBA00002319"/>
    </source>
</evidence>
<dbReference type="GO" id="GO:0016773">
    <property type="term" value="F:phosphotransferase activity, alcohol group as acceptor"/>
    <property type="evidence" value="ECO:0007669"/>
    <property type="project" value="InterPro"/>
</dbReference>
<evidence type="ECO:0000256" key="3">
    <source>
        <dbReference type="ARBA" id="ARBA00004713"/>
    </source>
</evidence>
<feature type="active site" evidence="16">
    <location>
        <position position="261"/>
    </location>
</feature>
<comment type="function">
    <text evidence="2 16">Catalyzes the ADP transfer from ATP to D-glycero-beta-D-manno-heptose 1-phosphate, yielding ADP-D-glycero-beta-D-manno-heptose.</text>
</comment>
<evidence type="ECO:0000256" key="13">
    <source>
        <dbReference type="ARBA" id="ARBA00052873"/>
    </source>
</evidence>
<comment type="similarity">
    <text evidence="14 16">In the N-terminal section; belongs to the carbohydrate kinase PfkB family.</text>
</comment>
<dbReference type="NCBIfam" id="TIGR00125">
    <property type="entry name" value="cyt_tran_rel"/>
    <property type="match status" value="1"/>
</dbReference>
<feature type="binding site" evidence="16">
    <location>
        <begin position="192"/>
        <end position="195"/>
    </location>
    <ligand>
        <name>ATP</name>
        <dbReference type="ChEBI" id="CHEBI:30616"/>
    </ligand>
</feature>
<dbReference type="InterPro" id="IPR011611">
    <property type="entry name" value="PfkB_dom"/>
</dbReference>
<evidence type="ECO:0000256" key="16">
    <source>
        <dbReference type="HAMAP-Rule" id="MF_01603"/>
    </source>
</evidence>
<feature type="domain" description="Cytidyltransferase-like" evidence="18">
    <location>
        <begin position="343"/>
        <end position="468"/>
    </location>
</feature>
<keyword evidence="6 16" id="KW-0548">Nucleotidyltransferase</keyword>
<proteinExistence type="inferred from homology"/>
<comment type="pathway">
    <text evidence="3">Bacterial outer membrane biogenesis; LPS core biosynthesis.</text>
</comment>
<name>A0A0G3BRL5_9BURK</name>
<evidence type="ECO:0000256" key="12">
    <source>
        <dbReference type="ARBA" id="ARBA00047428"/>
    </source>
</evidence>
<dbReference type="FunFam" id="3.40.50.620:FF:000028">
    <property type="entry name" value="Bifunctional protein HldE"/>
    <property type="match status" value="1"/>
</dbReference>
<dbReference type="PROSITE" id="PS00583">
    <property type="entry name" value="PFKB_KINASES_1"/>
    <property type="match status" value="1"/>
</dbReference>
<feature type="region of interest" description="Ribokinase" evidence="16">
    <location>
        <begin position="1"/>
        <end position="315"/>
    </location>
</feature>
<dbReference type="InterPro" id="IPR002173">
    <property type="entry name" value="Carboh/pur_kinase_PfkB_CS"/>
</dbReference>
<comment type="function">
    <text evidence="1 16">Catalyzes the phosphorylation of D-glycero-D-manno-heptose 7-phosphate at the C-1 position to selectively form D-glycero-beta-D-manno-heptose-1,7-bisphosphate.</text>
</comment>
<dbReference type="InterPro" id="IPR011914">
    <property type="entry name" value="RfaE_dom_II"/>
</dbReference>
<dbReference type="EMBL" id="CP011371">
    <property type="protein sequence ID" value="AKJ30623.1"/>
    <property type="molecule type" value="Genomic_DNA"/>
</dbReference>
<dbReference type="NCBIfam" id="TIGR02198">
    <property type="entry name" value="rfaE_dom_I"/>
    <property type="match status" value="1"/>
</dbReference>
<evidence type="ECO:0000259" key="18">
    <source>
        <dbReference type="Pfam" id="PF01467"/>
    </source>
</evidence>
<dbReference type="FunFam" id="3.40.1190.20:FF:000002">
    <property type="entry name" value="Bifunctional protein HldE"/>
    <property type="match status" value="1"/>
</dbReference>
<dbReference type="Proteomes" id="UP000035352">
    <property type="component" value="Chromosome"/>
</dbReference>
<feature type="domain" description="Carbohydrate kinase PfkB" evidence="17">
    <location>
        <begin position="11"/>
        <end position="299"/>
    </location>
</feature>
<keyword evidence="5 16" id="KW-0808">Transferase</keyword>
<dbReference type="SUPFAM" id="SSF52374">
    <property type="entry name" value="Nucleotidylyl transferase"/>
    <property type="match status" value="1"/>
</dbReference>
<dbReference type="GO" id="GO:0097171">
    <property type="term" value="P:ADP-L-glycero-beta-D-manno-heptose biosynthetic process"/>
    <property type="evidence" value="ECO:0007669"/>
    <property type="project" value="UniProtKB-UniPathway"/>
</dbReference>
<comment type="catalytic activity">
    <reaction evidence="13 16">
        <text>D-glycero-beta-D-manno-heptose 7-phosphate + ATP = D-glycero-beta-D-manno-heptose 1,7-bisphosphate + ADP + H(+)</text>
        <dbReference type="Rhea" id="RHEA:27473"/>
        <dbReference type="ChEBI" id="CHEBI:15378"/>
        <dbReference type="ChEBI" id="CHEBI:30616"/>
        <dbReference type="ChEBI" id="CHEBI:60204"/>
        <dbReference type="ChEBI" id="CHEBI:60208"/>
        <dbReference type="ChEBI" id="CHEBI:456216"/>
        <dbReference type="EC" id="2.7.1.167"/>
    </reaction>
</comment>
<keyword evidence="11 16" id="KW-0119">Carbohydrate metabolism</keyword>
<keyword evidence="7 16" id="KW-0547">Nucleotide-binding</keyword>
<comment type="subunit">
    <text evidence="4 16">Homodimer.</text>
</comment>
<feature type="region of interest" description="Cytidylyltransferase" evidence="16">
    <location>
        <begin position="343"/>
        <end position="475"/>
    </location>
</feature>
<evidence type="ECO:0000256" key="6">
    <source>
        <dbReference type="ARBA" id="ARBA00022695"/>
    </source>
</evidence>
<dbReference type="Gene3D" id="3.40.1190.20">
    <property type="match status" value="1"/>
</dbReference>
<dbReference type="KEGG" id="pbh:AAW51_3932"/>